<dbReference type="EMBL" id="BAAAEW010000004">
    <property type="protein sequence ID" value="GAA0743601.1"/>
    <property type="molecule type" value="Genomic_DNA"/>
</dbReference>
<organism evidence="4 5">
    <name type="scientific">Ideonella azotifigens</name>
    <dbReference type="NCBI Taxonomy" id="513160"/>
    <lineage>
        <taxon>Bacteria</taxon>
        <taxon>Pseudomonadati</taxon>
        <taxon>Pseudomonadota</taxon>
        <taxon>Betaproteobacteria</taxon>
        <taxon>Burkholderiales</taxon>
        <taxon>Sphaerotilaceae</taxon>
        <taxon>Ideonella</taxon>
    </lineage>
</organism>
<comment type="caution">
    <text evidence="4">The sequence shown here is derived from an EMBL/GenBank/DDBJ whole genome shotgun (WGS) entry which is preliminary data.</text>
</comment>
<proteinExistence type="predicted"/>
<gene>
    <name evidence="4" type="ORF">GCM10009107_08300</name>
</gene>
<feature type="chain" id="PRO_5045392732" evidence="3">
    <location>
        <begin position="19"/>
        <end position="408"/>
    </location>
</feature>
<feature type="coiled-coil region" evidence="1">
    <location>
        <begin position="116"/>
        <end position="143"/>
    </location>
</feature>
<keyword evidence="5" id="KW-1185">Reference proteome</keyword>
<evidence type="ECO:0000313" key="4">
    <source>
        <dbReference type="EMBL" id="GAA0743601.1"/>
    </source>
</evidence>
<evidence type="ECO:0000313" key="5">
    <source>
        <dbReference type="Proteomes" id="UP001500279"/>
    </source>
</evidence>
<sequence length="408" mass="44933">MKKSILAAALLAATTAFAAAPSAPDLTTPAGFQRSCAEMPVSAPRPAAARQAPQGGQENSGAALRFLESADSLPNDDARLAWVICRDVDQVRDLITWGTQGMAMLDKAHPSKEQVVAEVTRKVDELREQLRRSRLQLQRVQLGKRTSLLIAPGQWQLDLNGNGQQEAWETWFFALPRPHDGASQPRLPDNDEDRYRREFDANALIRLDQSDVLWALSYHQFLEGLLTTVRAFDFDTDHGELVLSRPALLRSAHGLIAAGLATSEQLRRSVLAETDDEHEWVANPRQKSSVFPIPITAADFETWRALLQELDAVWQGRHLLPTTRGGRGLLASTAPVCPAGQGLDVARLFKSPPPVGTRVGFDRMPALNNQSCRTVDATHPLSNLSTRLDRTASEAGGMAALRYLYWVN</sequence>
<evidence type="ECO:0000256" key="3">
    <source>
        <dbReference type="SAM" id="SignalP"/>
    </source>
</evidence>
<feature type="compositionally biased region" description="Low complexity" evidence="2">
    <location>
        <begin position="44"/>
        <end position="57"/>
    </location>
</feature>
<reference evidence="5" key="1">
    <citation type="journal article" date="2019" name="Int. J. Syst. Evol. Microbiol.">
        <title>The Global Catalogue of Microorganisms (GCM) 10K type strain sequencing project: providing services to taxonomists for standard genome sequencing and annotation.</title>
        <authorList>
            <consortium name="The Broad Institute Genomics Platform"/>
            <consortium name="The Broad Institute Genome Sequencing Center for Infectious Disease"/>
            <person name="Wu L."/>
            <person name="Ma J."/>
        </authorList>
    </citation>
    <scope>NUCLEOTIDE SEQUENCE [LARGE SCALE GENOMIC DNA]</scope>
    <source>
        <strain evidence="5">JCM 15503</strain>
    </source>
</reference>
<accession>A0ABP3UZN1</accession>
<evidence type="ECO:0000256" key="1">
    <source>
        <dbReference type="SAM" id="Coils"/>
    </source>
</evidence>
<feature type="region of interest" description="Disordered" evidence="2">
    <location>
        <begin position="38"/>
        <end position="59"/>
    </location>
</feature>
<keyword evidence="1" id="KW-0175">Coiled coil</keyword>
<dbReference type="Proteomes" id="UP001500279">
    <property type="component" value="Unassembled WGS sequence"/>
</dbReference>
<dbReference type="RefSeq" id="WP_141287241.1">
    <property type="nucleotide sequence ID" value="NZ_BAAAEW010000004.1"/>
</dbReference>
<feature type="signal peptide" evidence="3">
    <location>
        <begin position="1"/>
        <end position="18"/>
    </location>
</feature>
<keyword evidence="3" id="KW-0732">Signal</keyword>
<evidence type="ECO:0000256" key="2">
    <source>
        <dbReference type="SAM" id="MobiDB-lite"/>
    </source>
</evidence>
<protein>
    <submittedName>
        <fullName evidence="4">Uncharacterized protein</fullName>
    </submittedName>
</protein>
<name>A0ABP3UZN1_9BURK</name>